<dbReference type="EC" id="2.5.1.78" evidence="3 9"/>
<gene>
    <name evidence="9 10" type="primary">ribH</name>
    <name evidence="10" type="ORF">dnm_028130</name>
</gene>
<comment type="function">
    <text evidence="7 9">Catalyzes the formation of 6,7-dimethyl-8-ribityllumazine by condensation of 5-amino-6-(D-ribitylamino)uracil with 3,4-dihydroxy-2-butanone 4-phosphate. This is the penultimate step in the biosynthesis of riboflavin.</text>
</comment>
<keyword evidence="5 9" id="KW-0808">Transferase</keyword>
<dbReference type="GO" id="GO:0000906">
    <property type="term" value="F:6,7-dimethyl-8-ribityllumazine synthase activity"/>
    <property type="evidence" value="ECO:0007669"/>
    <property type="project" value="UniProtKB-UniRule"/>
</dbReference>
<dbReference type="Pfam" id="PF00885">
    <property type="entry name" value="DMRL_synthase"/>
    <property type="match status" value="1"/>
</dbReference>
<evidence type="ECO:0000256" key="2">
    <source>
        <dbReference type="ARBA" id="ARBA00007424"/>
    </source>
</evidence>
<evidence type="ECO:0000256" key="4">
    <source>
        <dbReference type="ARBA" id="ARBA00022619"/>
    </source>
</evidence>
<dbReference type="InterPro" id="IPR036467">
    <property type="entry name" value="LS/RS_sf"/>
</dbReference>
<dbReference type="KEGG" id="dmm:dnm_028130"/>
<name>A0A975GMK4_9BACT</name>
<evidence type="ECO:0000256" key="1">
    <source>
        <dbReference type="ARBA" id="ARBA00004917"/>
    </source>
</evidence>
<comment type="catalytic activity">
    <reaction evidence="6 9">
        <text>(2S)-2-hydroxy-3-oxobutyl phosphate + 5-amino-6-(D-ribitylamino)uracil = 6,7-dimethyl-8-(1-D-ribityl)lumazine + phosphate + 2 H2O + H(+)</text>
        <dbReference type="Rhea" id="RHEA:26152"/>
        <dbReference type="ChEBI" id="CHEBI:15377"/>
        <dbReference type="ChEBI" id="CHEBI:15378"/>
        <dbReference type="ChEBI" id="CHEBI:15934"/>
        <dbReference type="ChEBI" id="CHEBI:43474"/>
        <dbReference type="ChEBI" id="CHEBI:58201"/>
        <dbReference type="ChEBI" id="CHEBI:58830"/>
        <dbReference type="EC" id="2.5.1.78"/>
    </reaction>
</comment>
<dbReference type="SUPFAM" id="SSF52121">
    <property type="entry name" value="Lumazine synthase"/>
    <property type="match status" value="1"/>
</dbReference>
<dbReference type="HAMAP" id="MF_00178">
    <property type="entry name" value="Lumazine_synth"/>
    <property type="match status" value="1"/>
</dbReference>
<evidence type="ECO:0000313" key="11">
    <source>
        <dbReference type="Proteomes" id="UP000663722"/>
    </source>
</evidence>
<dbReference type="Proteomes" id="UP000663722">
    <property type="component" value="Chromosome"/>
</dbReference>
<comment type="pathway">
    <text evidence="1 9">Cofactor biosynthesis; riboflavin biosynthesis; riboflavin from 2-hydroxy-3-oxobutyl phosphate and 5-amino-6-(D-ribitylamino)uracil: step 1/2.</text>
</comment>
<dbReference type="GO" id="GO:0009349">
    <property type="term" value="C:riboflavin synthase complex"/>
    <property type="evidence" value="ECO:0007669"/>
    <property type="project" value="UniProtKB-UniRule"/>
</dbReference>
<keyword evidence="11" id="KW-1185">Reference proteome</keyword>
<evidence type="ECO:0000256" key="5">
    <source>
        <dbReference type="ARBA" id="ARBA00022679"/>
    </source>
</evidence>
<feature type="active site" description="Proton donor" evidence="9">
    <location>
        <position position="93"/>
    </location>
</feature>
<dbReference type="InterPro" id="IPR002180">
    <property type="entry name" value="LS/RS"/>
</dbReference>
<evidence type="ECO:0000256" key="3">
    <source>
        <dbReference type="ARBA" id="ARBA00012664"/>
    </source>
</evidence>
<dbReference type="Gene3D" id="3.40.50.960">
    <property type="entry name" value="Lumazine/riboflavin synthase"/>
    <property type="match status" value="1"/>
</dbReference>
<dbReference type="GO" id="GO:0005829">
    <property type="term" value="C:cytosol"/>
    <property type="evidence" value="ECO:0007669"/>
    <property type="project" value="TreeGrafter"/>
</dbReference>
<dbReference type="NCBIfam" id="NF000812">
    <property type="entry name" value="PRK00061.1-4"/>
    <property type="match status" value="1"/>
</dbReference>
<protein>
    <recommendedName>
        <fullName evidence="8 9">6,7-dimethyl-8-ribityllumazine synthase</fullName>
        <shortName evidence="9">DMRL synthase</shortName>
        <shortName evidence="9">LS</shortName>
        <shortName evidence="9">Lumazine synthase</shortName>
        <ecNumber evidence="3 9">2.5.1.78</ecNumber>
    </recommendedName>
</protein>
<evidence type="ECO:0000256" key="7">
    <source>
        <dbReference type="ARBA" id="ARBA00058151"/>
    </source>
</evidence>
<reference evidence="10" key="1">
    <citation type="journal article" date="2021" name="Microb. Physiol.">
        <title>Proteogenomic Insights into the Physiology of Marine, Sulfate-Reducing, Filamentous Desulfonema limicola and Desulfonema magnum.</title>
        <authorList>
            <person name="Schnaars V."/>
            <person name="Wohlbrand L."/>
            <person name="Scheve S."/>
            <person name="Hinrichs C."/>
            <person name="Reinhardt R."/>
            <person name="Rabus R."/>
        </authorList>
    </citation>
    <scope>NUCLEOTIDE SEQUENCE</scope>
    <source>
        <strain evidence="10">4be13</strain>
    </source>
</reference>
<dbReference type="PANTHER" id="PTHR21058:SF0">
    <property type="entry name" value="6,7-DIMETHYL-8-RIBITYLLUMAZINE SYNTHASE"/>
    <property type="match status" value="1"/>
</dbReference>
<feature type="binding site" evidence="9">
    <location>
        <begin position="61"/>
        <end position="63"/>
    </location>
    <ligand>
        <name>5-amino-6-(D-ribitylamino)uracil</name>
        <dbReference type="ChEBI" id="CHEBI:15934"/>
    </ligand>
</feature>
<dbReference type="CDD" id="cd09209">
    <property type="entry name" value="Lumazine_synthase-I"/>
    <property type="match status" value="1"/>
</dbReference>
<evidence type="ECO:0000256" key="6">
    <source>
        <dbReference type="ARBA" id="ARBA00048785"/>
    </source>
</evidence>
<dbReference type="GO" id="GO:0009231">
    <property type="term" value="P:riboflavin biosynthetic process"/>
    <property type="evidence" value="ECO:0007669"/>
    <property type="project" value="UniProtKB-UniRule"/>
</dbReference>
<dbReference type="EMBL" id="CP061800">
    <property type="protein sequence ID" value="QTA86789.1"/>
    <property type="molecule type" value="Genomic_DNA"/>
</dbReference>
<organism evidence="10 11">
    <name type="scientific">Desulfonema magnum</name>
    <dbReference type="NCBI Taxonomy" id="45655"/>
    <lineage>
        <taxon>Bacteria</taxon>
        <taxon>Pseudomonadati</taxon>
        <taxon>Thermodesulfobacteriota</taxon>
        <taxon>Desulfobacteria</taxon>
        <taxon>Desulfobacterales</taxon>
        <taxon>Desulfococcaceae</taxon>
        <taxon>Desulfonema</taxon>
    </lineage>
</organism>
<comment type="similarity">
    <text evidence="2 9">Belongs to the DMRL synthase family.</text>
</comment>
<evidence type="ECO:0000256" key="8">
    <source>
        <dbReference type="ARBA" id="ARBA00072606"/>
    </source>
</evidence>
<dbReference type="NCBIfam" id="TIGR00114">
    <property type="entry name" value="lumazine-synth"/>
    <property type="match status" value="1"/>
</dbReference>
<feature type="binding site" evidence="9">
    <location>
        <position position="132"/>
    </location>
    <ligand>
        <name>(2S)-2-hydroxy-3-oxobutyl phosphate</name>
        <dbReference type="ChEBI" id="CHEBI:58830"/>
    </ligand>
</feature>
<accession>A0A975GMK4</accession>
<evidence type="ECO:0000256" key="9">
    <source>
        <dbReference type="HAMAP-Rule" id="MF_00178"/>
    </source>
</evidence>
<feature type="binding site" evidence="9">
    <location>
        <position position="27"/>
    </location>
    <ligand>
        <name>5-amino-6-(D-ribitylamino)uracil</name>
        <dbReference type="ChEBI" id="CHEBI:15934"/>
    </ligand>
</feature>
<feature type="binding site" evidence="9">
    <location>
        <begin position="85"/>
        <end position="87"/>
    </location>
    <ligand>
        <name>5-amino-6-(D-ribitylamino)uracil</name>
        <dbReference type="ChEBI" id="CHEBI:15934"/>
    </ligand>
</feature>
<dbReference type="InterPro" id="IPR034964">
    <property type="entry name" value="LS"/>
</dbReference>
<dbReference type="PANTHER" id="PTHR21058">
    <property type="entry name" value="6,7-DIMETHYL-8-RIBITYLLUMAZINE SYNTHASE DMRL SYNTHASE LUMAZINE SYNTHASE"/>
    <property type="match status" value="1"/>
</dbReference>
<dbReference type="FunFam" id="3.40.50.960:FF:000001">
    <property type="entry name" value="6,7-dimethyl-8-ribityllumazine synthase"/>
    <property type="match status" value="1"/>
</dbReference>
<dbReference type="AlphaFoldDB" id="A0A975GMK4"/>
<feature type="binding site" evidence="9">
    <location>
        <position position="118"/>
    </location>
    <ligand>
        <name>5-amino-6-(D-ribitylamino)uracil</name>
        <dbReference type="ChEBI" id="CHEBI:15934"/>
    </ligand>
</feature>
<proteinExistence type="inferred from homology"/>
<sequence>MEKKMPKILEGKLVAEGKKFGLIASRFNDFITDRLVGGAMDALVRSGAKDTDIEIVKVPGAFEIPLLAKKMAKKGKYDAIICLGAVIRGSTSHYDYVCAEASKGIAMVSIESEIPVIFGILTTDTIEQAIERAGTKAGNKGWSAAISAVEMANLIEVVDQG</sequence>
<feature type="binding site" evidence="9">
    <location>
        <begin position="90"/>
        <end position="91"/>
    </location>
    <ligand>
        <name>(2S)-2-hydroxy-3-oxobutyl phosphate</name>
        <dbReference type="ChEBI" id="CHEBI:58830"/>
    </ligand>
</feature>
<evidence type="ECO:0000313" key="10">
    <source>
        <dbReference type="EMBL" id="QTA86789.1"/>
    </source>
</evidence>
<keyword evidence="4 9" id="KW-0686">Riboflavin biosynthesis</keyword>